<comment type="similarity">
    <text evidence="3 9">Belongs to the SRP72 family.</text>
</comment>
<feature type="compositionally biased region" description="Basic residues" evidence="10">
    <location>
        <begin position="612"/>
        <end position="624"/>
    </location>
</feature>
<protein>
    <recommendedName>
        <fullName evidence="4 9">Signal recognition particle subunit SRP72</fullName>
    </recommendedName>
</protein>
<dbReference type="GO" id="GO:0005786">
    <property type="term" value="C:signal recognition particle, endoplasmic reticulum targeting"/>
    <property type="evidence" value="ECO:0007669"/>
    <property type="project" value="UniProtKB-UniRule"/>
</dbReference>
<keyword evidence="8 9" id="KW-0687">Ribonucleoprotein</keyword>
<evidence type="ECO:0000313" key="12">
    <source>
        <dbReference type="EMBL" id="AET37941.1"/>
    </source>
</evidence>
<dbReference type="PIRSF" id="PIRSF038922">
    <property type="entry name" value="SRP72"/>
    <property type="match status" value="1"/>
</dbReference>
<feature type="compositionally biased region" description="Polar residues" evidence="10">
    <location>
        <begin position="591"/>
        <end position="600"/>
    </location>
</feature>
<dbReference type="GO" id="GO:0043022">
    <property type="term" value="F:ribosome binding"/>
    <property type="evidence" value="ECO:0007669"/>
    <property type="project" value="TreeGrafter"/>
</dbReference>
<dbReference type="Proteomes" id="UP000006790">
    <property type="component" value="Chromosome 2"/>
</dbReference>
<reference evidence="13" key="1">
    <citation type="journal article" date="2012" name="G3 (Bethesda)">
        <title>Pichia sorbitophila, an interspecies yeast hybrid reveals early steps of genome resolution following polyploidization.</title>
        <authorList>
            <person name="Leh Louis V."/>
            <person name="Despons L."/>
            <person name="Friedrich A."/>
            <person name="Martin T."/>
            <person name="Durrens P."/>
            <person name="Casaregola S."/>
            <person name="Neuveglise C."/>
            <person name="Fairhead C."/>
            <person name="Marck C."/>
            <person name="Cruz J.A."/>
            <person name="Straub M.L."/>
            <person name="Kugler V."/>
            <person name="Sacerdot C."/>
            <person name="Uzunov Z."/>
            <person name="Thierry A."/>
            <person name="Weiss S."/>
            <person name="Bleykasten C."/>
            <person name="De Montigny J."/>
            <person name="Jacques N."/>
            <person name="Jung P."/>
            <person name="Lemaire M."/>
            <person name="Mallet S."/>
            <person name="Morel G."/>
            <person name="Richard G.F."/>
            <person name="Sarkar A."/>
            <person name="Savel G."/>
            <person name="Schacherer J."/>
            <person name="Seret M.L."/>
            <person name="Talla E."/>
            <person name="Samson G."/>
            <person name="Jubin C."/>
            <person name="Poulain J."/>
            <person name="Vacherie B."/>
            <person name="Barbe V."/>
            <person name="Pelletier E."/>
            <person name="Sherman D.J."/>
            <person name="Westhof E."/>
            <person name="Weissenbach J."/>
            <person name="Baret P.V."/>
            <person name="Wincker P."/>
            <person name="Gaillardin C."/>
            <person name="Dujon B."/>
            <person name="Souciet J.L."/>
        </authorList>
    </citation>
    <scope>NUCLEOTIDE SEQUENCE [LARGE SCALE GENOMIC DNA]</scope>
    <source>
        <strain evidence="13">CBS 270.75 / DBVPG 7215 / KCTC 17166 / NRRL Y-17582</strain>
    </source>
</reference>
<dbReference type="InParanoid" id="G8JP36"/>
<evidence type="ECO:0000256" key="1">
    <source>
        <dbReference type="ARBA" id="ARBA00004240"/>
    </source>
</evidence>
<evidence type="ECO:0000256" key="8">
    <source>
        <dbReference type="ARBA" id="ARBA00023274"/>
    </source>
</evidence>
<dbReference type="SUPFAM" id="SSF48452">
    <property type="entry name" value="TPR-like"/>
    <property type="match status" value="1"/>
</dbReference>
<organism evidence="12 13">
    <name type="scientific">Eremothecium cymbalariae (strain CBS 270.75 / DBVPG 7215 / KCTC 17166 / NRRL Y-17582)</name>
    <name type="common">Yeast</name>
    <dbReference type="NCBI Taxonomy" id="931890"/>
    <lineage>
        <taxon>Eukaryota</taxon>
        <taxon>Fungi</taxon>
        <taxon>Dikarya</taxon>
        <taxon>Ascomycota</taxon>
        <taxon>Saccharomycotina</taxon>
        <taxon>Saccharomycetes</taxon>
        <taxon>Saccharomycetales</taxon>
        <taxon>Saccharomycetaceae</taxon>
        <taxon>Eremothecium</taxon>
    </lineage>
</organism>
<dbReference type="AlphaFoldDB" id="G8JP36"/>
<evidence type="ECO:0000256" key="10">
    <source>
        <dbReference type="SAM" id="MobiDB-lite"/>
    </source>
</evidence>
<dbReference type="InterPro" id="IPR013699">
    <property type="entry name" value="Signal_recog_part_SRP72_RNA-bd"/>
</dbReference>
<name>G8JP36_ERECY</name>
<dbReference type="eggNOG" id="KOG2376">
    <property type="taxonomic scope" value="Eukaryota"/>
</dbReference>
<evidence type="ECO:0000313" key="13">
    <source>
        <dbReference type="Proteomes" id="UP000006790"/>
    </source>
</evidence>
<accession>G8JP36</accession>
<keyword evidence="7 9" id="KW-0733">Signal recognition particle</keyword>
<dbReference type="FunCoup" id="G8JP36">
    <property type="interactions" value="914"/>
</dbReference>
<dbReference type="STRING" id="931890.G8JP36"/>
<evidence type="ECO:0000256" key="4">
    <source>
        <dbReference type="ARBA" id="ARBA00018350"/>
    </source>
</evidence>
<sequence>MVNKDLTSLVEQLSVSSDKDKHPYEIAYNCLDMLSANYQVPEAVMDKCFRRLIPEGFYEFAEFLLVEYKKVAANNASFGLFELYIYYKLNRQKKFEEVWKSMAGSLDELLEKISVDCNERALLHVRAQFCYKIGQYEEAFKIYKYLALHNMDGEDIEVELGCNERAALGFLSPNRHQDVVTPLNEESYDLLFNESIIHSSRGDLEGAMVLLQKALELVKAEENEGDLNLIELQIAFVKQKQGLNKESRKILLNLQSRINSKSELMPIIKTNLLSFRDLSRYNENTNLPLVLRQLDVETVNSCNTGKYSHDQWKQLQANVLFLKLFANSKFRSKRTMLSCTMSQYSKLVDDVCLEPYKVQAKLLYNHMKKSIAADVSKSGNGTLLLAIQLQIKIGNFDNAIRLAESYCKKALVDDPKLSSFTRVMSYTLVELYRKTRKEQLLKKFLSNLAGLFSSETASEDFEFWKFVGFQLLALNNLQDADKLFIALSAISPNDNLVKSVVGKDSEKSIYLKNMDSLVSAVDVNNLLELGCKPFERISQGRKSTVSIVAKKKRVQKKKLPANADPNRPVDLERWLPLRDRSNYKVKKKQSAKQTQGGTMNKKSEQNLDITKQKKKGKNKKQGRR</sequence>
<feature type="domain" description="Signal recognition particle SRP72 subunit RNA-binding" evidence="11">
    <location>
        <begin position="548"/>
        <end position="584"/>
    </location>
</feature>
<dbReference type="HOGENOM" id="CLU_013808_4_0_1"/>
<dbReference type="Pfam" id="PF08492">
    <property type="entry name" value="SRP72"/>
    <property type="match status" value="1"/>
</dbReference>
<dbReference type="RefSeq" id="XP_003644758.1">
    <property type="nucleotide sequence ID" value="XM_003644710.1"/>
</dbReference>
<dbReference type="PANTHER" id="PTHR14094:SF9">
    <property type="entry name" value="SIGNAL RECOGNITION PARTICLE SUBUNIT SRP72"/>
    <property type="match status" value="1"/>
</dbReference>
<dbReference type="Gene3D" id="1.25.40.10">
    <property type="entry name" value="Tetratricopeptide repeat domain"/>
    <property type="match status" value="1"/>
</dbReference>
<feature type="region of interest" description="Disordered" evidence="10">
    <location>
        <begin position="556"/>
        <end position="624"/>
    </location>
</feature>
<keyword evidence="13" id="KW-1185">Reference proteome</keyword>
<comment type="function">
    <text evidence="9">Component of the signal recognition particle (SRP) complex, a ribonucleoprotein complex that mediates the cotranslational targeting of secretory and membrane proteins to the endoplasmic reticulum (ER).</text>
</comment>
<dbReference type="InterPro" id="IPR026270">
    <property type="entry name" value="SRP72"/>
</dbReference>
<comment type="subcellular location">
    <subcellularLocation>
        <location evidence="2 9">Cytoplasm</location>
    </subcellularLocation>
    <subcellularLocation>
        <location evidence="1">Endoplasmic reticulum</location>
    </subcellularLocation>
</comment>
<dbReference type="GeneID" id="11471813"/>
<gene>
    <name evidence="12" type="ordered locus">Ecym_2192</name>
</gene>
<dbReference type="InterPro" id="IPR011990">
    <property type="entry name" value="TPR-like_helical_dom_sf"/>
</dbReference>
<evidence type="ECO:0000256" key="6">
    <source>
        <dbReference type="ARBA" id="ARBA00022824"/>
    </source>
</evidence>
<dbReference type="OMA" id="ELACNER"/>
<evidence type="ECO:0000256" key="9">
    <source>
        <dbReference type="PIRNR" id="PIRNR038922"/>
    </source>
</evidence>
<feature type="compositionally biased region" description="Basic and acidic residues" evidence="10">
    <location>
        <begin position="567"/>
        <end position="582"/>
    </location>
</feature>
<proteinExistence type="inferred from homology"/>
<evidence type="ECO:0000259" key="11">
    <source>
        <dbReference type="Pfam" id="PF08492"/>
    </source>
</evidence>
<evidence type="ECO:0000256" key="2">
    <source>
        <dbReference type="ARBA" id="ARBA00004496"/>
    </source>
</evidence>
<dbReference type="GO" id="GO:0006614">
    <property type="term" value="P:SRP-dependent cotranslational protein targeting to membrane"/>
    <property type="evidence" value="ECO:0007669"/>
    <property type="project" value="UniProtKB-UniRule"/>
</dbReference>
<evidence type="ECO:0000256" key="7">
    <source>
        <dbReference type="ARBA" id="ARBA00023135"/>
    </source>
</evidence>
<evidence type="ECO:0000256" key="5">
    <source>
        <dbReference type="ARBA" id="ARBA00022490"/>
    </source>
</evidence>
<dbReference type="KEGG" id="erc:Ecym_2192"/>
<evidence type="ECO:0000256" key="3">
    <source>
        <dbReference type="ARBA" id="ARBA00007676"/>
    </source>
</evidence>
<dbReference type="PANTHER" id="PTHR14094">
    <property type="entry name" value="SIGNAL RECOGNITION PARTICLE 72"/>
    <property type="match status" value="1"/>
</dbReference>
<dbReference type="OrthoDB" id="5421607at2759"/>
<keyword evidence="6" id="KW-0256">Endoplasmic reticulum</keyword>
<dbReference type="EMBL" id="CP002498">
    <property type="protein sequence ID" value="AET37941.1"/>
    <property type="molecule type" value="Genomic_DNA"/>
</dbReference>
<keyword evidence="5 9" id="KW-0963">Cytoplasm</keyword>
<dbReference type="GO" id="GO:0005783">
    <property type="term" value="C:endoplasmic reticulum"/>
    <property type="evidence" value="ECO:0007669"/>
    <property type="project" value="UniProtKB-SubCell"/>
</dbReference>
<dbReference type="GO" id="GO:0008312">
    <property type="term" value="F:7S RNA binding"/>
    <property type="evidence" value="ECO:0007669"/>
    <property type="project" value="InterPro"/>
</dbReference>